<sequence length="104" mass="11964">MTTTTIRARLRPLIPFLRANSRQRQRMLRDNPVVVDRLCEIVWNVLKGKVPLSPGQKRRWGRRKQSLRRLVSPNISATQRVQLIQTGGFLPFIVPLALKLLSGL</sequence>
<evidence type="ECO:0000313" key="2">
    <source>
        <dbReference type="Proteomes" id="UP001519460"/>
    </source>
</evidence>
<dbReference type="Proteomes" id="UP001519460">
    <property type="component" value="Unassembled WGS sequence"/>
</dbReference>
<proteinExistence type="predicted"/>
<name>A0ABD0LKZ6_9CAEN</name>
<reference evidence="1 2" key="1">
    <citation type="journal article" date="2023" name="Sci. Data">
        <title>Genome assembly of the Korean intertidal mud-creeper Batillaria attramentaria.</title>
        <authorList>
            <person name="Patra A.K."/>
            <person name="Ho P.T."/>
            <person name="Jun S."/>
            <person name="Lee S.J."/>
            <person name="Kim Y."/>
            <person name="Won Y.J."/>
        </authorList>
    </citation>
    <scope>NUCLEOTIDE SEQUENCE [LARGE SCALE GENOMIC DNA]</scope>
    <source>
        <strain evidence="1">Wonlab-2016</strain>
    </source>
</reference>
<evidence type="ECO:0000313" key="1">
    <source>
        <dbReference type="EMBL" id="KAK7500207.1"/>
    </source>
</evidence>
<organism evidence="1 2">
    <name type="scientific">Batillaria attramentaria</name>
    <dbReference type="NCBI Taxonomy" id="370345"/>
    <lineage>
        <taxon>Eukaryota</taxon>
        <taxon>Metazoa</taxon>
        <taxon>Spiralia</taxon>
        <taxon>Lophotrochozoa</taxon>
        <taxon>Mollusca</taxon>
        <taxon>Gastropoda</taxon>
        <taxon>Caenogastropoda</taxon>
        <taxon>Sorbeoconcha</taxon>
        <taxon>Cerithioidea</taxon>
        <taxon>Batillariidae</taxon>
        <taxon>Batillaria</taxon>
    </lineage>
</organism>
<gene>
    <name evidence="1" type="ORF">BaRGS_00008430</name>
</gene>
<keyword evidence="2" id="KW-1185">Reference proteome</keyword>
<comment type="caution">
    <text evidence="1">The sequence shown here is derived from an EMBL/GenBank/DDBJ whole genome shotgun (WGS) entry which is preliminary data.</text>
</comment>
<dbReference type="AlphaFoldDB" id="A0ABD0LKZ6"/>
<protein>
    <submittedName>
        <fullName evidence="1">Uncharacterized protein</fullName>
    </submittedName>
</protein>
<accession>A0ABD0LKZ6</accession>
<dbReference type="EMBL" id="JACVVK020000038">
    <property type="protein sequence ID" value="KAK7500207.1"/>
    <property type="molecule type" value="Genomic_DNA"/>
</dbReference>